<evidence type="ECO:0000256" key="1">
    <source>
        <dbReference type="SAM" id="MobiDB-lite"/>
    </source>
</evidence>
<gene>
    <name evidence="2" type="ORF">MMSR116_29655</name>
</gene>
<dbReference type="Proteomes" id="UP000012488">
    <property type="component" value="Chromosome"/>
</dbReference>
<dbReference type="OrthoDB" id="7679381at2"/>
<reference evidence="2 3" key="1">
    <citation type="journal article" date="2012" name="Genet. Mol. Biol.">
        <title>Analysis of 16S rRNA and mxaF genes revealing insights into Methylobacterium niche-specific plant association.</title>
        <authorList>
            <person name="Dourado M.N."/>
            <person name="Andreote F.D."/>
            <person name="Dini-Andreote F."/>
            <person name="Conti R."/>
            <person name="Araujo J.M."/>
            <person name="Araujo W.L."/>
        </authorList>
    </citation>
    <scope>NUCLEOTIDE SEQUENCE [LARGE SCALE GENOMIC DNA]</scope>
    <source>
        <strain evidence="2 3">SR1.6/6</strain>
    </source>
</reference>
<sequence>MIDIVCTCRTAATALSGQAKIGGPEYEAATALMRRIDDMAGVLIGNREMFWEQAPSTLRAPFVSADGQAEASELGPLSSTSGVAEDRPVP</sequence>
<protein>
    <submittedName>
        <fullName evidence="2">Uncharacterized protein</fullName>
    </submittedName>
</protein>
<proteinExistence type="predicted"/>
<dbReference type="RefSeq" id="WP_010684459.1">
    <property type="nucleotide sequence ID" value="NZ_CP043538.1"/>
</dbReference>
<dbReference type="AlphaFoldDB" id="A0A6B9FSM9"/>
<evidence type="ECO:0000313" key="2">
    <source>
        <dbReference type="EMBL" id="QGY05600.1"/>
    </source>
</evidence>
<dbReference type="KEGG" id="mmes:MMSR116_29655"/>
<feature type="region of interest" description="Disordered" evidence="1">
    <location>
        <begin position="62"/>
        <end position="90"/>
    </location>
</feature>
<organism evidence="2 3">
    <name type="scientific">Methylobacterium mesophilicum SR1.6/6</name>
    <dbReference type="NCBI Taxonomy" id="908290"/>
    <lineage>
        <taxon>Bacteria</taxon>
        <taxon>Pseudomonadati</taxon>
        <taxon>Pseudomonadota</taxon>
        <taxon>Alphaproteobacteria</taxon>
        <taxon>Hyphomicrobiales</taxon>
        <taxon>Methylobacteriaceae</taxon>
        <taxon>Methylobacterium</taxon>
    </lineage>
</organism>
<evidence type="ECO:0000313" key="3">
    <source>
        <dbReference type="Proteomes" id="UP000012488"/>
    </source>
</evidence>
<dbReference type="EMBL" id="CP043538">
    <property type="protein sequence ID" value="QGY05600.1"/>
    <property type="molecule type" value="Genomic_DNA"/>
</dbReference>
<accession>A0A6B9FSM9</accession>
<reference evidence="2 3" key="2">
    <citation type="journal article" date="2013" name="Genome Announc.">
        <title>Draft Genome Sequence of Methylobacterium mesophilicum Strain SR1.6/6, Isolated from Citrus sinensis.</title>
        <authorList>
            <person name="Marinho Almeida D."/>
            <person name="Dini-Andreote F."/>
            <person name="Camargo Neves A.A."/>
            <person name="Juca Ramos R.T."/>
            <person name="Andreote F.D."/>
            <person name="Carneiro A.R."/>
            <person name="Oliveira de Souza Lima A."/>
            <person name="Caracciolo Gomes de Sa P.H."/>
            <person name="Ribeiro Barbosa M.S."/>
            <person name="Araujo W.L."/>
            <person name="Silva A."/>
        </authorList>
    </citation>
    <scope>NUCLEOTIDE SEQUENCE [LARGE SCALE GENOMIC DNA]</scope>
    <source>
        <strain evidence="2 3">SR1.6/6</strain>
    </source>
</reference>
<name>A0A6B9FSM9_9HYPH</name>